<keyword evidence="3" id="KW-0479">Metal-binding</keyword>
<dbReference type="GO" id="GO:0046872">
    <property type="term" value="F:metal ion binding"/>
    <property type="evidence" value="ECO:0007669"/>
    <property type="project" value="UniProtKB-KW"/>
</dbReference>
<evidence type="ECO:0000259" key="8">
    <source>
        <dbReference type="PROSITE" id="PS51379"/>
    </source>
</evidence>
<dbReference type="EMBL" id="CP120682">
    <property type="protein sequence ID" value="WKN35472.1"/>
    <property type="molecule type" value="Genomic_DNA"/>
</dbReference>
<feature type="transmembrane region" description="Helical" evidence="7">
    <location>
        <begin position="45"/>
        <end position="65"/>
    </location>
</feature>
<dbReference type="PANTHER" id="PTHR30176:SF3">
    <property type="entry name" value="FERREDOXIN-TYPE PROTEIN NAPH"/>
    <property type="match status" value="1"/>
</dbReference>
<feature type="transmembrane region" description="Helical" evidence="7">
    <location>
        <begin position="169"/>
        <end position="189"/>
    </location>
</feature>
<reference evidence="9" key="2">
    <citation type="journal article" date="2024" name="Antonie Van Leeuwenhoek">
        <title>Roseihalotalea indica gen. nov., sp. nov., a halophilic Bacteroidetes from mesopelagic Southwest Indian Ocean with higher carbohydrate metabolic potential.</title>
        <authorList>
            <person name="Chen B."/>
            <person name="Zhang M."/>
            <person name="Lin D."/>
            <person name="Ye J."/>
            <person name="Tang K."/>
        </authorList>
    </citation>
    <scope>NUCLEOTIDE SEQUENCE</scope>
    <source>
        <strain evidence="9">TK19036</strain>
    </source>
</reference>
<name>A0AA49JIK0_9BACT</name>
<dbReference type="NCBIfam" id="TIGR02745">
    <property type="entry name" value="ccoG_rdxA_fixG"/>
    <property type="match status" value="1"/>
</dbReference>
<dbReference type="Gene3D" id="3.30.70.20">
    <property type="match status" value="1"/>
</dbReference>
<evidence type="ECO:0000256" key="3">
    <source>
        <dbReference type="ARBA" id="ARBA00022723"/>
    </source>
</evidence>
<keyword evidence="7" id="KW-0472">Membrane</keyword>
<evidence type="ECO:0000256" key="7">
    <source>
        <dbReference type="SAM" id="Phobius"/>
    </source>
</evidence>
<sequence>MTTVPTHSTHEEEYTAEAFRDKISTVDEQGKRIWIYPKKPKGRYYTARTWVSIGLLALLFTGPLIKIKGEPLLLLNVLERKFIIFGQVFWPQDFYLFAIGLVTLVVFIVLFTVVYGRLFCGWVCPQTIFMEMVFRKIEYAIEGDYTAQRKLDKQPWNQEKILKKGSKHIIFFVISFLIANTFLAYIIGIEELKQIITDPPAQHLGGLMAILLFTGAFYFVFASFREQVCTNVCPYGRLQGVLLDRQSVVVAYDHKRGEARGKIRKGEDRGQTGKGDCIDCKQCVVVCPTGIDIRNGTQLECVNCTACMDACDSIMERVNLPKGLIRYASEENIAEKKPFHWTRRSIAYSVVLIALLGVLTSLLILRTDVETSILRTPGMLYQDQGDHKISNLYNVKIINKTNRAMPVHLQILGGAGQIKMVGNEVLRVEKQGVAESAFFIIFDRSEVHQMKTSVKIGVYHEDELIETVNSNFLGPNK</sequence>
<proteinExistence type="predicted"/>
<dbReference type="PROSITE" id="PS51379">
    <property type="entry name" value="4FE4S_FER_2"/>
    <property type="match status" value="1"/>
</dbReference>
<dbReference type="InterPro" id="IPR017900">
    <property type="entry name" value="4Fe4S_Fe_S_CS"/>
</dbReference>
<keyword evidence="1" id="KW-0813">Transport</keyword>
<dbReference type="SUPFAM" id="SSF54862">
    <property type="entry name" value="4Fe-4S ferredoxins"/>
    <property type="match status" value="1"/>
</dbReference>
<dbReference type="Gene3D" id="2.60.40.10">
    <property type="entry name" value="Immunoglobulins"/>
    <property type="match status" value="1"/>
</dbReference>
<evidence type="ECO:0000256" key="6">
    <source>
        <dbReference type="ARBA" id="ARBA00023014"/>
    </source>
</evidence>
<keyword evidence="7" id="KW-1133">Transmembrane helix</keyword>
<evidence type="ECO:0000256" key="4">
    <source>
        <dbReference type="ARBA" id="ARBA00022982"/>
    </source>
</evidence>
<feature type="transmembrane region" description="Helical" evidence="7">
    <location>
        <begin position="94"/>
        <end position="115"/>
    </location>
</feature>
<keyword evidence="5" id="KW-0408">Iron</keyword>
<organism evidence="9">
    <name type="scientific">Roseihalotalea indica</name>
    <dbReference type="NCBI Taxonomy" id="2867963"/>
    <lineage>
        <taxon>Bacteria</taxon>
        <taxon>Pseudomonadati</taxon>
        <taxon>Bacteroidota</taxon>
        <taxon>Cytophagia</taxon>
        <taxon>Cytophagales</taxon>
        <taxon>Catalimonadaceae</taxon>
        <taxon>Roseihalotalea</taxon>
    </lineage>
</organism>
<dbReference type="GO" id="GO:0051539">
    <property type="term" value="F:4 iron, 4 sulfur cluster binding"/>
    <property type="evidence" value="ECO:0007669"/>
    <property type="project" value="UniProtKB-KW"/>
</dbReference>
<dbReference type="GO" id="GO:0005886">
    <property type="term" value="C:plasma membrane"/>
    <property type="evidence" value="ECO:0007669"/>
    <property type="project" value="TreeGrafter"/>
</dbReference>
<evidence type="ECO:0000256" key="1">
    <source>
        <dbReference type="ARBA" id="ARBA00022448"/>
    </source>
</evidence>
<keyword evidence="7" id="KW-0812">Transmembrane</keyword>
<dbReference type="InterPro" id="IPR051684">
    <property type="entry name" value="Electron_Trans/Redox"/>
</dbReference>
<dbReference type="Pfam" id="PF13746">
    <property type="entry name" value="Fer4_18"/>
    <property type="match status" value="1"/>
</dbReference>
<dbReference type="PANTHER" id="PTHR30176">
    <property type="entry name" value="FERREDOXIN-TYPE PROTEIN NAPH"/>
    <property type="match status" value="1"/>
</dbReference>
<evidence type="ECO:0000256" key="2">
    <source>
        <dbReference type="ARBA" id="ARBA00022485"/>
    </source>
</evidence>
<reference evidence="9" key="1">
    <citation type="journal article" date="2023" name="Comput. Struct. Biotechnol. J.">
        <title>Discovery of a novel marine Bacteroidetes with a rich repertoire of carbohydrate-active enzymes.</title>
        <authorList>
            <person name="Chen B."/>
            <person name="Liu G."/>
            <person name="Chen Q."/>
            <person name="Wang H."/>
            <person name="Liu L."/>
            <person name="Tang K."/>
        </authorList>
    </citation>
    <scope>NUCLEOTIDE SEQUENCE</scope>
    <source>
        <strain evidence="9">TK19036</strain>
    </source>
</reference>
<feature type="domain" description="4Fe-4S ferredoxin-type" evidence="8">
    <location>
        <begin position="268"/>
        <end position="296"/>
    </location>
</feature>
<keyword evidence="4" id="KW-0249">Electron transport</keyword>
<feature type="transmembrane region" description="Helical" evidence="7">
    <location>
        <begin position="346"/>
        <end position="365"/>
    </location>
</feature>
<dbReference type="InterPro" id="IPR017896">
    <property type="entry name" value="4Fe4S_Fe-S-bd"/>
</dbReference>
<dbReference type="AlphaFoldDB" id="A0AA49JIK0"/>
<evidence type="ECO:0000313" key="9">
    <source>
        <dbReference type="EMBL" id="WKN35472.1"/>
    </source>
</evidence>
<dbReference type="InterPro" id="IPR032879">
    <property type="entry name" value="FixG_C"/>
</dbReference>
<dbReference type="InterPro" id="IPR014116">
    <property type="entry name" value="Cyt_c_oxidase_cbb3_FixG"/>
</dbReference>
<protein>
    <submittedName>
        <fullName evidence="9">Cytochrome c oxidase accessory protein CcoG</fullName>
    </submittedName>
</protein>
<dbReference type="PROSITE" id="PS00198">
    <property type="entry name" value="4FE4S_FER_1"/>
    <property type="match status" value="1"/>
</dbReference>
<evidence type="ECO:0000256" key="5">
    <source>
        <dbReference type="ARBA" id="ARBA00023004"/>
    </source>
</evidence>
<feature type="transmembrane region" description="Helical" evidence="7">
    <location>
        <begin position="201"/>
        <end position="221"/>
    </location>
</feature>
<keyword evidence="6" id="KW-0411">Iron-sulfur</keyword>
<keyword evidence="2" id="KW-0004">4Fe-4S</keyword>
<dbReference type="Pfam" id="PF11614">
    <property type="entry name" value="FixG_C"/>
    <property type="match status" value="1"/>
</dbReference>
<accession>A0AA49JIK0</accession>
<dbReference type="InterPro" id="IPR013783">
    <property type="entry name" value="Ig-like_fold"/>
</dbReference>
<dbReference type="Pfam" id="PF12801">
    <property type="entry name" value="Fer4_5"/>
    <property type="match status" value="1"/>
</dbReference>
<gene>
    <name evidence="9" type="primary">ccoG</name>
    <name evidence="9" type="ORF">K4G66_24160</name>
</gene>